<gene>
    <name evidence="2" type="ORF">EV189_1972</name>
</gene>
<keyword evidence="1" id="KW-1133">Transmembrane helix</keyword>
<organism evidence="2 3">
    <name type="scientific">Motilibacter rhizosphaerae</name>
    <dbReference type="NCBI Taxonomy" id="598652"/>
    <lineage>
        <taxon>Bacteria</taxon>
        <taxon>Bacillati</taxon>
        <taxon>Actinomycetota</taxon>
        <taxon>Actinomycetes</taxon>
        <taxon>Motilibacterales</taxon>
        <taxon>Motilibacteraceae</taxon>
        <taxon>Motilibacter</taxon>
    </lineage>
</organism>
<proteinExistence type="predicted"/>
<accession>A0A4Q7NTQ1</accession>
<comment type="caution">
    <text evidence="2">The sequence shown here is derived from an EMBL/GenBank/DDBJ whole genome shotgun (WGS) entry which is preliminary data.</text>
</comment>
<sequence length="454" mass="49046">MPRVPRRAAPLLLAALVGAFQLAIGLVAWRTYRIGSWDLTLFDATVRHYSRFQAPVEEALGTHIGGGPRMLALGDHFSPVLALLSPFYWVWADPRMLLVAQALLVAVSTLLAWVLARRALGTAAAYPLALAFGLAWPFQEASVVGFHETLIAVPLLLLAFERLQAGEPGQAAAAALCLLGVKEDLCAVAAGFGVLLVLLRHRRLGLAVIVAGVAGAYVETAVIIPALSDIGVPKTAYYQEFLDALPDPVAALRVAVEPAQKWRTLGWLLAPWGFLPLVSPLTLVGLPQLGVRAISSQPNFWGLQQHYNAVQVPVMYAAAVWVAQRLPRPLRLGWVAWTVVAALWITGRHPGALLWHGDSWRTSPRIAAADQAVAAVPHGVRVEADNEVGPHLAARDTVLLLDTTPRLAPWVLVDVGVPSFPIDSLQMQRDRVGELQAMGYRLVLDNGQYAVLAR</sequence>
<protein>
    <submittedName>
        <fullName evidence="2">Putative membrane protein</fullName>
    </submittedName>
</protein>
<keyword evidence="1" id="KW-0472">Membrane</keyword>
<dbReference type="Proteomes" id="UP000293638">
    <property type="component" value="Unassembled WGS sequence"/>
</dbReference>
<dbReference type="OrthoDB" id="5240834at2"/>
<keyword evidence="1" id="KW-0812">Transmembrane</keyword>
<feature type="transmembrane region" description="Helical" evidence="1">
    <location>
        <begin position="206"/>
        <end position="227"/>
    </location>
</feature>
<evidence type="ECO:0000313" key="2">
    <source>
        <dbReference type="EMBL" id="RZS90188.1"/>
    </source>
</evidence>
<evidence type="ECO:0000256" key="1">
    <source>
        <dbReference type="SAM" id="Phobius"/>
    </source>
</evidence>
<dbReference type="EMBL" id="SGXD01000002">
    <property type="protein sequence ID" value="RZS90188.1"/>
    <property type="molecule type" value="Genomic_DNA"/>
</dbReference>
<dbReference type="AlphaFoldDB" id="A0A4Q7NTQ1"/>
<feature type="transmembrane region" description="Helical" evidence="1">
    <location>
        <begin position="96"/>
        <end position="116"/>
    </location>
</feature>
<keyword evidence="3" id="KW-1185">Reference proteome</keyword>
<dbReference type="Pfam" id="PF09852">
    <property type="entry name" value="DUF2079"/>
    <property type="match status" value="1"/>
</dbReference>
<evidence type="ECO:0000313" key="3">
    <source>
        <dbReference type="Proteomes" id="UP000293638"/>
    </source>
</evidence>
<reference evidence="2 3" key="1">
    <citation type="submission" date="2019-02" db="EMBL/GenBank/DDBJ databases">
        <title>Genomic Encyclopedia of Type Strains, Phase IV (KMG-IV): sequencing the most valuable type-strain genomes for metagenomic binning, comparative biology and taxonomic classification.</title>
        <authorList>
            <person name="Goeker M."/>
        </authorList>
    </citation>
    <scope>NUCLEOTIDE SEQUENCE [LARGE SCALE GENOMIC DNA]</scope>
    <source>
        <strain evidence="2 3">DSM 45622</strain>
    </source>
</reference>
<name>A0A4Q7NTQ1_9ACTN</name>
<dbReference type="InterPro" id="IPR018650">
    <property type="entry name" value="STSV1_Orf64"/>
</dbReference>